<proteinExistence type="inferred from homology"/>
<protein>
    <recommendedName>
        <fullName evidence="9">Major facilitator superfamily (MFS) profile domain-containing protein</fullName>
    </recommendedName>
</protein>
<comment type="similarity">
    <text evidence="2">Belongs to the major facilitator superfamily. Nitrate/nitrite porter (TC 2.A.1.8) family.</text>
</comment>
<dbReference type="EMBL" id="SDOX01000112">
    <property type="protein sequence ID" value="TFJ82411.1"/>
    <property type="molecule type" value="Genomic_DNA"/>
</dbReference>
<evidence type="ECO:0000256" key="1">
    <source>
        <dbReference type="ARBA" id="ARBA00004141"/>
    </source>
</evidence>
<evidence type="ECO:0000313" key="8">
    <source>
        <dbReference type="Proteomes" id="UP000355283"/>
    </source>
</evidence>
<dbReference type="Gene3D" id="1.20.1250.20">
    <property type="entry name" value="MFS general substrate transporter like domains"/>
    <property type="match status" value="2"/>
</dbReference>
<name>A0A4D9CT63_9STRA</name>
<feature type="transmembrane region" description="Helical" evidence="6">
    <location>
        <begin position="193"/>
        <end position="214"/>
    </location>
</feature>
<evidence type="ECO:0000256" key="6">
    <source>
        <dbReference type="SAM" id="Phobius"/>
    </source>
</evidence>
<evidence type="ECO:0000256" key="4">
    <source>
        <dbReference type="ARBA" id="ARBA00022989"/>
    </source>
</evidence>
<sequence>MAEPETTKASTAAIPEAEKAEKIVLWSFAEPHMRAFHLAWVAFFVAFNAWFAIAPLMPVIKASLSLTKSQVQISNLTAVGSTVVGRVLIGPLCDRYGPKTTMAALLLAGAVPVFCIGFVQTWQGLVVLRAFIGFLGATFVMSQAWTTNMFQKKCVGGANALVGGWGNLGGGSTQVIMVAIFAGLQRAGAGSELAWRVSFVIPGAVLVLTAAAVYRLGTDTPRITNLFARWLGGYISDRANAYAGIKGRIATQFALVLSESILIVWFSHSTSQTEATLLLLAFSVFVQAANGSCFAIVPYVTKQAGGSVSGLVGAGGNLGAIAFTLVFLSGQFASTAAGFRVMGWVVMAVSSTVWLLRPSLLDVDPLDLTLLTVSALEEGEGEAPTETDSVELTARA</sequence>
<dbReference type="GO" id="GO:0016020">
    <property type="term" value="C:membrane"/>
    <property type="evidence" value="ECO:0007669"/>
    <property type="project" value="UniProtKB-SubCell"/>
</dbReference>
<dbReference type="InterPro" id="IPR044772">
    <property type="entry name" value="NO3_transporter"/>
</dbReference>
<feature type="transmembrane region" description="Helical" evidence="6">
    <location>
        <begin position="306"/>
        <end position="328"/>
    </location>
</feature>
<keyword evidence="5 6" id="KW-0472">Membrane</keyword>
<accession>A0A4D9CT63</accession>
<feature type="transmembrane region" description="Helical" evidence="6">
    <location>
        <begin position="35"/>
        <end position="59"/>
    </location>
</feature>
<feature type="transmembrane region" description="Helical" evidence="6">
    <location>
        <begin position="249"/>
        <end position="266"/>
    </location>
</feature>
<dbReference type="AlphaFoldDB" id="A0A4D9CT63"/>
<comment type="subcellular location">
    <subcellularLocation>
        <location evidence="1">Membrane</location>
        <topology evidence="1">Multi-pass membrane protein</topology>
    </subcellularLocation>
</comment>
<dbReference type="OrthoDB" id="434240at2759"/>
<dbReference type="GO" id="GO:0015112">
    <property type="term" value="F:nitrate transmembrane transporter activity"/>
    <property type="evidence" value="ECO:0007669"/>
    <property type="project" value="InterPro"/>
</dbReference>
<feature type="transmembrane region" description="Helical" evidence="6">
    <location>
        <begin position="101"/>
        <end position="119"/>
    </location>
</feature>
<feature type="transmembrane region" description="Helical" evidence="6">
    <location>
        <begin position="278"/>
        <end position="300"/>
    </location>
</feature>
<evidence type="ECO:0000256" key="3">
    <source>
        <dbReference type="ARBA" id="ARBA00022692"/>
    </source>
</evidence>
<dbReference type="Pfam" id="PF07690">
    <property type="entry name" value="MFS_1"/>
    <property type="match status" value="1"/>
</dbReference>
<reference evidence="7 8" key="1">
    <citation type="submission" date="2019-01" db="EMBL/GenBank/DDBJ databases">
        <title>Nuclear Genome Assembly of the Microalgal Biofuel strain Nannochloropsis salina CCMP1776.</title>
        <authorList>
            <person name="Hovde B."/>
        </authorList>
    </citation>
    <scope>NUCLEOTIDE SEQUENCE [LARGE SCALE GENOMIC DNA]</scope>
    <source>
        <strain evidence="7 8">CCMP1776</strain>
    </source>
</reference>
<dbReference type="InterPro" id="IPR036259">
    <property type="entry name" value="MFS_trans_sf"/>
</dbReference>
<keyword evidence="8" id="KW-1185">Reference proteome</keyword>
<feature type="transmembrane region" description="Helical" evidence="6">
    <location>
        <begin position="337"/>
        <end position="356"/>
    </location>
</feature>
<keyword evidence="4 6" id="KW-1133">Transmembrane helix</keyword>
<keyword evidence="3 6" id="KW-0812">Transmembrane</keyword>
<feature type="transmembrane region" description="Helical" evidence="6">
    <location>
        <begin position="126"/>
        <end position="145"/>
    </location>
</feature>
<dbReference type="SUPFAM" id="SSF103473">
    <property type="entry name" value="MFS general substrate transporter"/>
    <property type="match status" value="1"/>
</dbReference>
<dbReference type="PANTHER" id="PTHR23515">
    <property type="entry name" value="HIGH-AFFINITY NITRATE TRANSPORTER 2.3"/>
    <property type="match status" value="1"/>
</dbReference>
<organism evidence="7 8">
    <name type="scientific">Nannochloropsis salina CCMP1776</name>
    <dbReference type="NCBI Taxonomy" id="1027361"/>
    <lineage>
        <taxon>Eukaryota</taxon>
        <taxon>Sar</taxon>
        <taxon>Stramenopiles</taxon>
        <taxon>Ochrophyta</taxon>
        <taxon>Eustigmatophyceae</taxon>
        <taxon>Eustigmatales</taxon>
        <taxon>Monodopsidaceae</taxon>
        <taxon>Microchloropsis</taxon>
        <taxon>Microchloropsis salina</taxon>
    </lineage>
</organism>
<gene>
    <name evidence="7" type="ORF">NSK_006278</name>
</gene>
<dbReference type="Proteomes" id="UP000355283">
    <property type="component" value="Unassembled WGS sequence"/>
</dbReference>
<evidence type="ECO:0000313" key="7">
    <source>
        <dbReference type="EMBL" id="TFJ82411.1"/>
    </source>
</evidence>
<evidence type="ECO:0000256" key="2">
    <source>
        <dbReference type="ARBA" id="ARBA00008432"/>
    </source>
</evidence>
<evidence type="ECO:0008006" key="9">
    <source>
        <dbReference type="Google" id="ProtNLM"/>
    </source>
</evidence>
<evidence type="ECO:0000256" key="5">
    <source>
        <dbReference type="ARBA" id="ARBA00023136"/>
    </source>
</evidence>
<dbReference type="InterPro" id="IPR011701">
    <property type="entry name" value="MFS"/>
</dbReference>
<comment type="caution">
    <text evidence="7">The sequence shown here is derived from an EMBL/GenBank/DDBJ whole genome shotgun (WGS) entry which is preliminary data.</text>
</comment>
<feature type="transmembrane region" description="Helical" evidence="6">
    <location>
        <begin position="165"/>
        <end position="184"/>
    </location>
</feature>